<name>A0A2K4FEY5_9STAP</name>
<dbReference type="SUPFAM" id="SSF53474">
    <property type="entry name" value="alpha/beta-Hydrolases"/>
    <property type="match status" value="1"/>
</dbReference>
<dbReference type="Pfam" id="PF12146">
    <property type="entry name" value="Hydrolase_4"/>
    <property type="match status" value="1"/>
</dbReference>
<protein>
    <submittedName>
        <fullName evidence="2">Lysophospholipase</fullName>
    </submittedName>
</protein>
<dbReference type="EMBL" id="PPPX01000001">
    <property type="protein sequence ID" value="POA09871.1"/>
    <property type="molecule type" value="Genomic_DNA"/>
</dbReference>
<dbReference type="InterPro" id="IPR051044">
    <property type="entry name" value="MAG_DAG_Lipase"/>
</dbReference>
<dbReference type="Gene3D" id="3.40.50.1820">
    <property type="entry name" value="alpha/beta hydrolase"/>
    <property type="match status" value="1"/>
</dbReference>
<evidence type="ECO:0000313" key="2">
    <source>
        <dbReference type="EMBL" id="POA09871.1"/>
    </source>
</evidence>
<accession>A0A2K4FEY5</accession>
<dbReference type="AlphaFoldDB" id="A0A2K4FEY5"/>
<dbReference type="RefSeq" id="WP_103371177.1">
    <property type="nucleotide sequence ID" value="NZ_CBCRVO010000001.1"/>
</dbReference>
<sequence>MGQESLQLRVSDGESIEVQIDKAKIETVGVIHIMHGMAEHFHRYDHFVSSLNQQGYDVIRHHHRGHGYNIDEQERGHIPSLNRAAEDAFEIIETLQTRYQDQIPYIVLGHSMGSLVARILVQSHPKYIDGLVLTGTPQYNRLSVQLQRVFLKLITIVCGKRRKMHWLNQLMYKSFNKRVKEDKAHNSWLSSNHEEVEKYNQDPYSGFEVSNQLIYEMMKAIDTTSKLKNLKKMKVTLPILLIGGKEDPVNKYGRGVRFLGKRFKKAGIEHVTVHMYKHKRHEILFEEGHESVWQHLYNWLEKQILRK</sequence>
<comment type="caution">
    <text evidence="2">The sequence shown here is derived from an EMBL/GenBank/DDBJ whole genome shotgun (WGS) entry which is preliminary data.</text>
</comment>
<dbReference type="InterPro" id="IPR029058">
    <property type="entry name" value="AB_hydrolase_fold"/>
</dbReference>
<dbReference type="GeneID" id="98297455"/>
<dbReference type="PANTHER" id="PTHR11614">
    <property type="entry name" value="PHOSPHOLIPASE-RELATED"/>
    <property type="match status" value="1"/>
</dbReference>
<dbReference type="OrthoDB" id="9806902at2"/>
<feature type="domain" description="Serine aminopeptidase S33" evidence="1">
    <location>
        <begin position="28"/>
        <end position="287"/>
    </location>
</feature>
<dbReference type="InterPro" id="IPR022742">
    <property type="entry name" value="Hydrolase_4"/>
</dbReference>
<reference evidence="2 3" key="1">
    <citation type="submission" date="2017-08" db="EMBL/GenBank/DDBJ databases">
        <title>Draft genome sequences of 64 type strains of genus Staph aureus.</title>
        <authorList>
            <person name="Cole K."/>
            <person name="Golubchik T."/>
            <person name="Russell J."/>
            <person name="Foster D."/>
            <person name="Llewelyn M."/>
            <person name="Wilson D."/>
            <person name="Crook D."/>
            <person name="Paul J."/>
        </authorList>
    </citation>
    <scope>NUCLEOTIDE SEQUENCE [LARGE SCALE GENOMIC DNA]</scope>
    <source>
        <strain evidence="2 3">DSM 29875</strain>
    </source>
</reference>
<organism evidence="2 3">
    <name type="scientific">Staphylococcus argensis</name>
    <dbReference type="NCBI Taxonomy" id="1607738"/>
    <lineage>
        <taxon>Bacteria</taxon>
        <taxon>Bacillati</taxon>
        <taxon>Bacillota</taxon>
        <taxon>Bacilli</taxon>
        <taxon>Bacillales</taxon>
        <taxon>Staphylococcaceae</taxon>
        <taxon>Staphylococcus</taxon>
    </lineage>
</organism>
<evidence type="ECO:0000313" key="3">
    <source>
        <dbReference type="Proteomes" id="UP000242712"/>
    </source>
</evidence>
<dbReference type="Proteomes" id="UP000242712">
    <property type="component" value="Unassembled WGS sequence"/>
</dbReference>
<evidence type="ECO:0000259" key="1">
    <source>
        <dbReference type="Pfam" id="PF12146"/>
    </source>
</evidence>
<keyword evidence="3" id="KW-1185">Reference proteome</keyword>
<gene>
    <name evidence="2" type="ORF">CD039_03750</name>
</gene>
<proteinExistence type="predicted"/>